<organism evidence="1 2">
    <name type="scientific">Daphnia pulex</name>
    <name type="common">Water flea</name>
    <dbReference type="NCBI Taxonomy" id="6669"/>
    <lineage>
        <taxon>Eukaryota</taxon>
        <taxon>Metazoa</taxon>
        <taxon>Ecdysozoa</taxon>
        <taxon>Arthropoda</taxon>
        <taxon>Crustacea</taxon>
        <taxon>Branchiopoda</taxon>
        <taxon>Diplostraca</taxon>
        <taxon>Cladocera</taxon>
        <taxon>Anomopoda</taxon>
        <taxon>Daphniidae</taxon>
        <taxon>Daphnia</taxon>
    </lineage>
</organism>
<dbReference type="KEGG" id="dpx:DAPPUDRAFT_336066"/>
<keyword evidence="2" id="KW-1185">Reference proteome</keyword>
<dbReference type="EMBL" id="GL733261">
    <property type="protein sequence ID" value="EFX63010.1"/>
    <property type="molecule type" value="Genomic_DNA"/>
</dbReference>
<proteinExistence type="predicted"/>
<gene>
    <name evidence="1" type="ORF">DAPPUDRAFT_336066</name>
</gene>
<evidence type="ECO:0000313" key="1">
    <source>
        <dbReference type="EMBL" id="EFX63010.1"/>
    </source>
</evidence>
<dbReference type="HOGENOM" id="CLU_2851964_0_0_1"/>
<reference evidence="1 2" key="1">
    <citation type="journal article" date="2011" name="Science">
        <title>The ecoresponsive genome of Daphnia pulex.</title>
        <authorList>
            <person name="Colbourne J.K."/>
            <person name="Pfrender M.E."/>
            <person name="Gilbert D."/>
            <person name="Thomas W.K."/>
            <person name="Tucker A."/>
            <person name="Oakley T.H."/>
            <person name="Tokishita S."/>
            <person name="Aerts A."/>
            <person name="Arnold G.J."/>
            <person name="Basu M.K."/>
            <person name="Bauer D.J."/>
            <person name="Caceres C.E."/>
            <person name="Carmel L."/>
            <person name="Casola C."/>
            <person name="Choi J.H."/>
            <person name="Detter J.C."/>
            <person name="Dong Q."/>
            <person name="Dusheyko S."/>
            <person name="Eads B.D."/>
            <person name="Frohlich T."/>
            <person name="Geiler-Samerotte K.A."/>
            <person name="Gerlach D."/>
            <person name="Hatcher P."/>
            <person name="Jogdeo S."/>
            <person name="Krijgsveld J."/>
            <person name="Kriventseva E.V."/>
            <person name="Kultz D."/>
            <person name="Laforsch C."/>
            <person name="Lindquist E."/>
            <person name="Lopez J."/>
            <person name="Manak J.R."/>
            <person name="Muller J."/>
            <person name="Pangilinan J."/>
            <person name="Patwardhan R.P."/>
            <person name="Pitluck S."/>
            <person name="Pritham E.J."/>
            <person name="Rechtsteiner A."/>
            <person name="Rho M."/>
            <person name="Rogozin I.B."/>
            <person name="Sakarya O."/>
            <person name="Salamov A."/>
            <person name="Schaack S."/>
            <person name="Shapiro H."/>
            <person name="Shiga Y."/>
            <person name="Skalitzky C."/>
            <person name="Smith Z."/>
            <person name="Souvorov A."/>
            <person name="Sung W."/>
            <person name="Tang Z."/>
            <person name="Tsuchiya D."/>
            <person name="Tu H."/>
            <person name="Vos H."/>
            <person name="Wang M."/>
            <person name="Wolf Y.I."/>
            <person name="Yamagata H."/>
            <person name="Yamada T."/>
            <person name="Ye Y."/>
            <person name="Shaw J.R."/>
            <person name="Andrews J."/>
            <person name="Crease T.J."/>
            <person name="Tang H."/>
            <person name="Lucas S.M."/>
            <person name="Robertson H.M."/>
            <person name="Bork P."/>
            <person name="Koonin E.V."/>
            <person name="Zdobnov E.M."/>
            <person name="Grigoriev I.V."/>
            <person name="Lynch M."/>
            <person name="Boore J.L."/>
        </authorList>
    </citation>
    <scope>NUCLEOTIDE SEQUENCE [LARGE SCALE GENOMIC DNA]</scope>
</reference>
<evidence type="ECO:0000313" key="2">
    <source>
        <dbReference type="Proteomes" id="UP000000305"/>
    </source>
</evidence>
<sequence length="65" mass="7288">MDVFGLKIIMGLTPMGVESWKYLSGGTRNLSRKHRTAIQSIQFSHPIQVLDPIVKTARKSHLALL</sequence>
<dbReference type="AlphaFoldDB" id="E9HZ20"/>
<dbReference type="Proteomes" id="UP000000305">
    <property type="component" value="Unassembled WGS sequence"/>
</dbReference>
<dbReference type="InParanoid" id="E9HZ20"/>
<protein>
    <submittedName>
        <fullName evidence="1">Uncharacterized protein</fullName>
    </submittedName>
</protein>
<name>E9HZ20_DAPPU</name>
<accession>E9HZ20</accession>